<evidence type="ECO:0000313" key="5">
    <source>
        <dbReference type="EMBL" id="KAG6681667.1"/>
    </source>
</evidence>
<dbReference type="InterPro" id="IPR034261">
    <property type="entry name" value="CNOT4_RRM"/>
</dbReference>
<gene>
    <name evidence="5" type="ORF">I3842_13G103900</name>
</gene>
<reference evidence="5" key="1">
    <citation type="submission" date="2021-01" db="EMBL/GenBank/DDBJ databases">
        <authorList>
            <person name="Lovell J.T."/>
            <person name="Bentley N."/>
            <person name="Bhattarai G."/>
            <person name="Jenkins J.W."/>
            <person name="Sreedasyam A."/>
            <person name="Alarcon Y."/>
            <person name="Bock C."/>
            <person name="Boston L."/>
            <person name="Carlson J."/>
            <person name="Cervantes K."/>
            <person name="Clermont K."/>
            <person name="Krom N."/>
            <person name="Kubenka K."/>
            <person name="Mamidi S."/>
            <person name="Mattison C."/>
            <person name="Monteros M."/>
            <person name="Pisani C."/>
            <person name="Plott C."/>
            <person name="Rajasekar S."/>
            <person name="Rhein H.S."/>
            <person name="Rohla C."/>
            <person name="Song M."/>
            <person name="Hilaire R.S."/>
            <person name="Shu S."/>
            <person name="Wells L."/>
            <person name="Wang X."/>
            <person name="Webber J."/>
            <person name="Heerema R.J."/>
            <person name="Klein P."/>
            <person name="Conner P."/>
            <person name="Grauke L."/>
            <person name="Grimwood J."/>
            <person name="Schmutz J."/>
            <person name="Randall J.J."/>
        </authorList>
    </citation>
    <scope>NUCLEOTIDE SEQUENCE</scope>
    <source>
        <tissue evidence="5">Leaf</tissue>
    </source>
</reference>
<dbReference type="Pfam" id="PF14570">
    <property type="entry name" value="zf-RING_4"/>
    <property type="match status" value="1"/>
</dbReference>
<dbReference type="EMBL" id="CM031837">
    <property type="protein sequence ID" value="KAG6681667.1"/>
    <property type="molecule type" value="Genomic_DNA"/>
</dbReference>
<dbReference type="PROSITE" id="PS50102">
    <property type="entry name" value="RRM"/>
    <property type="match status" value="1"/>
</dbReference>
<dbReference type="GO" id="GO:0030014">
    <property type="term" value="C:CCR4-NOT complex"/>
    <property type="evidence" value="ECO:0007669"/>
    <property type="project" value="InterPro"/>
</dbReference>
<evidence type="ECO:0000256" key="1">
    <source>
        <dbReference type="PROSITE-ProRule" id="PRU00175"/>
    </source>
</evidence>
<dbReference type="SMART" id="SM00361">
    <property type="entry name" value="RRM_1"/>
    <property type="match status" value="1"/>
</dbReference>
<name>A0A922AI07_CARIL</name>
<keyword evidence="2" id="KW-0694">RNA-binding</keyword>
<proteinExistence type="predicted"/>
<feature type="domain" description="RRM" evidence="4">
    <location>
        <begin position="109"/>
        <end position="195"/>
    </location>
</feature>
<dbReference type="GO" id="GO:0004842">
    <property type="term" value="F:ubiquitin-protein transferase activity"/>
    <property type="evidence" value="ECO:0007669"/>
    <property type="project" value="InterPro"/>
</dbReference>
<dbReference type="SMART" id="SM00360">
    <property type="entry name" value="RRM"/>
    <property type="match status" value="1"/>
</dbReference>
<dbReference type="AlphaFoldDB" id="A0A922AI07"/>
<dbReference type="GO" id="GO:0016567">
    <property type="term" value="P:protein ubiquitination"/>
    <property type="evidence" value="ECO:0007669"/>
    <property type="project" value="TreeGrafter"/>
</dbReference>
<keyword evidence="1" id="KW-0862">Zinc</keyword>
<dbReference type="GO" id="GO:0003723">
    <property type="term" value="F:RNA binding"/>
    <property type="evidence" value="ECO:0007669"/>
    <property type="project" value="UniProtKB-UniRule"/>
</dbReference>
<evidence type="ECO:0000259" key="4">
    <source>
        <dbReference type="PROSITE" id="PS50102"/>
    </source>
</evidence>
<dbReference type="PANTHER" id="PTHR12603:SF36">
    <property type="entry name" value="RNA BINDING (RRM_RBD_RNP MOTIFS) FAMILY PROTEIN"/>
    <property type="match status" value="1"/>
</dbReference>
<dbReference type="GO" id="GO:0008270">
    <property type="term" value="F:zinc ion binding"/>
    <property type="evidence" value="ECO:0007669"/>
    <property type="project" value="UniProtKB-KW"/>
</dbReference>
<dbReference type="InterPro" id="IPR001841">
    <property type="entry name" value="Znf_RING"/>
</dbReference>
<dbReference type="Pfam" id="PF00076">
    <property type="entry name" value="RRM_1"/>
    <property type="match status" value="1"/>
</dbReference>
<dbReference type="CDD" id="cd16618">
    <property type="entry name" value="mRING-HC-C4C4_CNOT4"/>
    <property type="match status" value="1"/>
</dbReference>
<dbReference type="CDD" id="cd12438">
    <property type="entry name" value="RRM_CNOT4"/>
    <property type="match status" value="1"/>
</dbReference>
<evidence type="ECO:0000256" key="2">
    <source>
        <dbReference type="PROSITE-ProRule" id="PRU00176"/>
    </source>
</evidence>
<dbReference type="InterPro" id="IPR000504">
    <property type="entry name" value="RRM_dom"/>
</dbReference>
<evidence type="ECO:0000313" key="6">
    <source>
        <dbReference type="Proteomes" id="UP000811246"/>
    </source>
</evidence>
<sequence length="1048" mass="115146">MSDGGEKTCPLCAEEMDLTDQQLKPCKCGYEICVWCWHHILDMAERDETEGRCPACRSPYDKVKIVGMAANCERMVAETSMDRKKCQKAKSKPPEGRKQLSSVRVIQRNLVYIIGLPLNLADEDLLQHREYFGQYGKVLKVSMSRTAAGVIQQFPNSTCSVYITYSKEEEAIRCIQNVHGFILDGRSLRACFGTTKYCHAWLRNVPCSNTDCLYLHEIGPQEDSFSKDEIISAYTRSRVQQITGATNNMQRRSGNVLPPPPDEYYINSSTSTGKPIVKTTSNIASVVRSSPPNGSSGRSVALPAAASWGMRATNGHLPASSIASTNGPSKQTPDTAASTLSFTSAVTGITQASSLHSDAAKRPTLNEDIQTVNPTSKLESLNTLKQHIITDSPTNSSEKVATPDGTCSLTLSSEFSCPLASEDNDRGISLPPEVTNSAYTEESCGSTTEKLGFASDGQIQNLCSDISSISIDRIARDEHSVAIRPNSSLFDCVLIKEPGSQRLQQDYAEQHTESLLISTVGKAPSIDGVCASREQSDWISDSHTRVLQDTFSEVEDDILSFESQRLKDPEVVSRSTYLTNLANSLHVSRSHPLQHGEDYGALSLNADRPISVDNRVSDRLLLHSSSISVISNGFPDNLLNNAPGLDMNLEHSSLHPNEDKGKQMGRFLSGVTNKEGNAAVDKGESSIISNILSLDCDPWDESLGSPQNLAKFFKEGDNQTGSHIISGSWKAPNNNQSRFSFARPEELRSQPFDVQQSFNAIEQLPMSRSFSQYGGGRDLYLEKHGIGNGFSSRNFEESENLANIHPFFTPNKLSAVIFSGVSRAQISAPPGFSMPSRAPPPGFSSSKRMDQAFDPMTGNHLLNPPSLLRNSYQTMPTGNIVNSGDIEFIDPAILAVGEGRLQDGLNNPVLDMRSTFPPQLNPYENDSRFQLLMQRSLSQQQNMRFADMDDNFSHRSNSYGLSTRLADQSQASNLSPFAAQLSFQQSRNALMSNGQWDSWNEIQSGNGLGMPELLRNDRLGYNKFYTGYEDSKYRTPSSGDLYNGTFGM</sequence>
<dbReference type="FunFam" id="3.30.70.330:FF:000161">
    <property type="entry name" value="RNA binding (RRM/RBD/RNP motifs) family protein"/>
    <property type="match status" value="1"/>
</dbReference>
<protein>
    <recommendedName>
        <fullName evidence="7">CCR4-NOT transcription complex subunit 4</fullName>
    </recommendedName>
</protein>
<organism evidence="5 6">
    <name type="scientific">Carya illinoinensis</name>
    <name type="common">Pecan</name>
    <dbReference type="NCBI Taxonomy" id="32201"/>
    <lineage>
        <taxon>Eukaryota</taxon>
        <taxon>Viridiplantae</taxon>
        <taxon>Streptophyta</taxon>
        <taxon>Embryophyta</taxon>
        <taxon>Tracheophyta</taxon>
        <taxon>Spermatophyta</taxon>
        <taxon>Magnoliopsida</taxon>
        <taxon>eudicotyledons</taxon>
        <taxon>Gunneridae</taxon>
        <taxon>Pentapetalae</taxon>
        <taxon>rosids</taxon>
        <taxon>fabids</taxon>
        <taxon>Fagales</taxon>
        <taxon>Juglandaceae</taxon>
        <taxon>Carya</taxon>
    </lineage>
</organism>
<keyword evidence="1" id="KW-0479">Metal-binding</keyword>
<comment type="caution">
    <text evidence="5">The sequence shown here is derived from an EMBL/GenBank/DDBJ whole genome shotgun (WGS) entry which is preliminary data.</text>
</comment>
<dbReference type="PANTHER" id="PTHR12603">
    <property type="entry name" value="CCR4-NOT TRANSCRIPTION COMPLEX RELATED"/>
    <property type="match status" value="1"/>
</dbReference>
<dbReference type="PROSITE" id="PS50089">
    <property type="entry name" value="ZF_RING_2"/>
    <property type="match status" value="1"/>
</dbReference>
<keyword evidence="1" id="KW-0863">Zinc-finger</keyword>
<feature type="domain" description="RING-type" evidence="3">
    <location>
        <begin position="9"/>
        <end position="57"/>
    </location>
</feature>
<dbReference type="InterPro" id="IPR039780">
    <property type="entry name" value="Mot2"/>
</dbReference>
<dbReference type="InterPro" id="IPR039515">
    <property type="entry name" value="NOT4_mRING-HC-C4C4"/>
</dbReference>
<accession>A0A922AI07</accession>
<dbReference type="InterPro" id="IPR003954">
    <property type="entry name" value="RRM_euk-type"/>
</dbReference>
<dbReference type="Proteomes" id="UP000811246">
    <property type="component" value="Chromosome 13"/>
</dbReference>
<evidence type="ECO:0000259" key="3">
    <source>
        <dbReference type="PROSITE" id="PS50089"/>
    </source>
</evidence>
<evidence type="ECO:0008006" key="7">
    <source>
        <dbReference type="Google" id="ProtNLM"/>
    </source>
</evidence>